<organism evidence="4 5">
    <name type="scientific">Pseudarthrobacter defluvii</name>
    <dbReference type="NCBI Taxonomy" id="410837"/>
    <lineage>
        <taxon>Bacteria</taxon>
        <taxon>Bacillati</taxon>
        <taxon>Actinomycetota</taxon>
        <taxon>Actinomycetes</taxon>
        <taxon>Micrococcales</taxon>
        <taxon>Micrococcaceae</taxon>
        <taxon>Pseudarthrobacter</taxon>
    </lineage>
</organism>
<keyword evidence="2" id="KW-0812">Transmembrane</keyword>
<feature type="compositionally biased region" description="Low complexity" evidence="1">
    <location>
        <begin position="73"/>
        <end position="104"/>
    </location>
</feature>
<feature type="region of interest" description="Disordered" evidence="1">
    <location>
        <begin position="1"/>
        <end position="25"/>
    </location>
</feature>
<evidence type="ECO:0000256" key="2">
    <source>
        <dbReference type="SAM" id="Phobius"/>
    </source>
</evidence>
<proteinExistence type="predicted"/>
<dbReference type="Pfam" id="PF13399">
    <property type="entry name" value="LytR_C"/>
    <property type="match status" value="1"/>
</dbReference>
<feature type="compositionally biased region" description="Polar residues" evidence="1">
    <location>
        <begin position="111"/>
        <end position="120"/>
    </location>
</feature>
<reference evidence="4 5" key="1">
    <citation type="submission" date="2023-07" db="EMBL/GenBank/DDBJ databases">
        <title>Sorghum-associated microbial communities from plants grown in Nebraska, USA.</title>
        <authorList>
            <person name="Schachtman D."/>
        </authorList>
    </citation>
    <scope>NUCLEOTIDE SEQUENCE [LARGE SCALE GENOMIC DNA]</scope>
    <source>
        <strain evidence="4 5">DS994</strain>
    </source>
</reference>
<keyword evidence="2" id="KW-0472">Membrane</keyword>
<comment type="caution">
    <text evidence="4">The sequence shown here is derived from an EMBL/GenBank/DDBJ whole genome shotgun (WGS) entry which is preliminary data.</text>
</comment>
<accession>A0ABT9UKC0</accession>
<dbReference type="EMBL" id="JAUSSY010000012">
    <property type="protein sequence ID" value="MDQ0120097.1"/>
    <property type="molecule type" value="Genomic_DNA"/>
</dbReference>
<keyword evidence="2" id="KW-1133">Transmembrane helix</keyword>
<dbReference type="RefSeq" id="WP_307492061.1">
    <property type="nucleotide sequence ID" value="NZ_JAUSSY010000012.1"/>
</dbReference>
<feature type="region of interest" description="Disordered" evidence="1">
    <location>
        <begin position="73"/>
        <end position="120"/>
    </location>
</feature>
<feature type="compositionally biased region" description="Basic and acidic residues" evidence="1">
    <location>
        <begin position="1"/>
        <end position="13"/>
    </location>
</feature>
<evidence type="ECO:0000259" key="3">
    <source>
        <dbReference type="Pfam" id="PF13399"/>
    </source>
</evidence>
<evidence type="ECO:0000313" key="5">
    <source>
        <dbReference type="Proteomes" id="UP001226389"/>
    </source>
</evidence>
<sequence length="213" mass="21597">MTRYARDEFDKVPEAASRQGVHRTASAPSRVRLWPILAMGVAALAIGLVSFLILPKLGFNTTASQASASVESAPLTGTGTAPSATPSASAPVASTVPSASSEPTQDAGPSPESTAPASQQAVVDRTQAVAIYNAAGTAGLASRVGGTVQGDGWRLGQVGNWSGAPQKSSVIFYAGPQHLASAQALSSLLNIPTVVDSTEFQSPLVVVLGPGYR</sequence>
<evidence type="ECO:0000313" key="4">
    <source>
        <dbReference type="EMBL" id="MDQ0120097.1"/>
    </source>
</evidence>
<name>A0ABT9UKC0_9MICC</name>
<feature type="domain" description="LytR/CpsA/Psr regulator C-terminal" evidence="3">
    <location>
        <begin position="128"/>
        <end position="212"/>
    </location>
</feature>
<keyword evidence="5" id="KW-1185">Reference proteome</keyword>
<dbReference type="InterPro" id="IPR027381">
    <property type="entry name" value="LytR/CpsA/Psr_C"/>
</dbReference>
<feature type="transmembrane region" description="Helical" evidence="2">
    <location>
        <begin position="33"/>
        <end position="54"/>
    </location>
</feature>
<protein>
    <recommendedName>
        <fullName evidence="3">LytR/CpsA/Psr regulator C-terminal domain-containing protein</fullName>
    </recommendedName>
</protein>
<dbReference type="Proteomes" id="UP001226389">
    <property type="component" value="Unassembled WGS sequence"/>
</dbReference>
<evidence type="ECO:0000256" key="1">
    <source>
        <dbReference type="SAM" id="MobiDB-lite"/>
    </source>
</evidence>
<dbReference type="Gene3D" id="3.30.70.2390">
    <property type="match status" value="1"/>
</dbReference>
<gene>
    <name evidence="4" type="ORF">J2T22_003293</name>
</gene>